<keyword evidence="2" id="KW-1185">Reference proteome</keyword>
<sequence>MVPEKRATYREFKVPILFDRATSRLGTTGSQYRKLLSPLFSHHNRQYFPNCEQLNRNHQMPGQITMVSPCDHSEMRFLASGLRRLEWDQKI</sequence>
<accession>A0A834P324</accession>
<proteinExistence type="predicted"/>
<evidence type="ECO:0000313" key="1">
    <source>
        <dbReference type="EMBL" id="KAF7426862.1"/>
    </source>
</evidence>
<name>A0A834P324_VESPE</name>
<dbReference type="Proteomes" id="UP000600918">
    <property type="component" value="Unassembled WGS sequence"/>
</dbReference>
<evidence type="ECO:0000313" key="2">
    <source>
        <dbReference type="Proteomes" id="UP000600918"/>
    </source>
</evidence>
<protein>
    <submittedName>
        <fullName evidence="1">Uncharacterized protein</fullName>
    </submittedName>
</protein>
<dbReference type="AlphaFoldDB" id="A0A834P324"/>
<gene>
    <name evidence="1" type="ORF">H0235_006556</name>
</gene>
<organism evidence="1 2">
    <name type="scientific">Vespula pensylvanica</name>
    <name type="common">Western yellow jacket</name>
    <name type="synonym">Wasp</name>
    <dbReference type="NCBI Taxonomy" id="30213"/>
    <lineage>
        <taxon>Eukaryota</taxon>
        <taxon>Metazoa</taxon>
        <taxon>Ecdysozoa</taxon>
        <taxon>Arthropoda</taxon>
        <taxon>Hexapoda</taxon>
        <taxon>Insecta</taxon>
        <taxon>Pterygota</taxon>
        <taxon>Neoptera</taxon>
        <taxon>Endopterygota</taxon>
        <taxon>Hymenoptera</taxon>
        <taxon>Apocrita</taxon>
        <taxon>Aculeata</taxon>
        <taxon>Vespoidea</taxon>
        <taxon>Vespidae</taxon>
        <taxon>Vespinae</taxon>
        <taxon>Vespula</taxon>
    </lineage>
</organism>
<dbReference type="EMBL" id="JACSDY010000005">
    <property type="protein sequence ID" value="KAF7426862.1"/>
    <property type="molecule type" value="Genomic_DNA"/>
</dbReference>
<comment type="caution">
    <text evidence="1">The sequence shown here is derived from an EMBL/GenBank/DDBJ whole genome shotgun (WGS) entry which is preliminary data.</text>
</comment>
<reference evidence="1" key="1">
    <citation type="journal article" date="2020" name="G3 (Bethesda)">
        <title>High-Quality Assemblies for Three Invasive Social Wasps from the &lt;i&gt;Vespula&lt;/i&gt; Genus.</title>
        <authorList>
            <person name="Harrop T.W.R."/>
            <person name="Guhlin J."/>
            <person name="McLaughlin G.M."/>
            <person name="Permina E."/>
            <person name="Stockwell P."/>
            <person name="Gilligan J."/>
            <person name="Le Lec M.F."/>
            <person name="Gruber M.A.M."/>
            <person name="Quinn O."/>
            <person name="Lovegrove M."/>
            <person name="Duncan E.J."/>
            <person name="Remnant E.J."/>
            <person name="Van Eeckhoven J."/>
            <person name="Graham B."/>
            <person name="Knapp R.A."/>
            <person name="Langford K.W."/>
            <person name="Kronenberg Z."/>
            <person name="Press M.O."/>
            <person name="Eacker S.M."/>
            <person name="Wilson-Rankin E.E."/>
            <person name="Purcell J."/>
            <person name="Lester P.J."/>
            <person name="Dearden P.K."/>
        </authorList>
    </citation>
    <scope>NUCLEOTIDE SEQUENCE</scope>
    <source>
        <strain evidence="1">Volc-1</strain>
    </source>
</reference>